<evidence type="ECO:0000256" key="2">
    <source>
        <dbReference type="ARBA" id="ARBA00023098"/>
    </source>
</evidence>
<feature type="transmembrane region" description="Helical" evidence="3">
    <location>
        <begin position="575"/>
        <end position="595"/>
    </location>
</feature>
<evidence type="ECO:0000256" key="3">
    <source>
        <dbReference type="SAM" id="Phobius"/>
    </source>
</evidence>
<feature type="transmembrane region" description="Helical" evidence="3">
    <location>
        <begin position="406"/>
        <end position="428"/>
    </location>
</feature>
<feature type="transmembrane region" description="Helical" evidence="3">
    <location>
        <begin position="440"/>
        <end position="460"/>
    </location>
</feature>
<dbReference type="PANTHER" id="PTHR12187">
    <property type="entry name" value="AGAP000124-PA"/>
    <property type="match status" value="1"/>
</dbReference>
<sequence length="1430" mass="160507">MPNSVYDTDRGFEPRCTSVNVNYATRSYRLMVSIPKLCILSLCIGIYPLVHAIDETSGFRCVNAQCIYTLESALHYAIIPLYSCLQTCPISNHFDAFFTIRSSKLGTCTDCTLVATPLLDFSRFFQSMAVTVASLMSDQCMLSASVQMDVPSQWTVSPSSTLECMVENILVPCSITANVSTLEINKHVLTKLFQKTHIPFQLGPVSTRRNPGSLLENNRFILSFQSQGCLTLGERHPLAFTYTLHSDSYDLIGQFTNTKLIALQPKLLQLTLLRLSFRNGAILGAQTRFVLQIADTMQAKFTAMMENASSAILYLPNSPEIHLQMTLTPGKLSMQIPDTFSDSIPNGQSLALDIYPVRNPVRINEPIDFLYLMALQGDRLAVDTSPFPFYTVQRGQRQYNKSKLDIASIGVFGGCFLLSIGVVIWHGITLSMSTFWTDTVAISVLLSFLVACGGATHWILYPSSYYIYWFTTHYVLTSIMILSLCFHWVVVLSFKGFKNLTFKSPVLLTFLALCGIVLAFVVVTLARMHGKIECAFHTALNECDSQQDCDAGVPVHGHIFRQAVDVCALTPFFDALAAGFILHTILLLILGCFIMSRGRQLLRLEAPMKSHVCRSLAVFYTVIATTCVLYLGSQIAYFVDGMRSASVDVIGIADTFYYVLIVWLPNGLPPLLFLFLQWNPTRSIPEEDWSLADEAKDQDMRVTPRSTDSSPTHAYWKPVFDMEPSPRSVRLCVRLQVPMYFDRACFLSLDYDTEPCDSQSRALSRASTVVWNCIGTTEMAEKEDGQVEFSAVMHVPVVSRKTTFRFQLHVSTLGCRSSNRALLSWDSKDETSEFLEPSTQLPAFLPCLEFHTTSEAVMDAKETLLLSPERDSIRPNLSELEMLIDQARGSIRLGVQTVSTLFAPKESTVSSGNLTRCFQYIRDDKSVGLVVEDLKESAYANMIPRQFLELLCTEYQRFLERARQDLQAFISMDKRHGNRTLIGQIQGSDDAVIVQEWLQRRVETVKTYLEMLHAHRKLLTDRDARSQFFKSSVEKKHPDLRFLPVNLHIQDFVIGSKPENPPATYAFTTVGAFAAHCLKFSRGGILSFQLRLSKMETRSGAGNASRWTQDARAYHDLMWELSMRVDVCFSQALTALVATFAKTVNTAIQSENIASGEVMLEQLSVLGYLFHVESLLSTHGREIGMLEDMAGAMTRLENVVFQVYSIGEAEAARVAKIQVLRDKERYVVQLGVMSHGMRLPEKTIAVTPVLFTQGINEMQTIANNTERTKTELQDLININNLKPLRAYCGRYCSGSSDERRQWVEQEFRLLEASVVDAASSLVKSKRPEILQRSADLCREMSGGRVTVCKSAKDRTAMSVTLEQVRILHRHHGLPAYRMAATVSVMRSHGVRVENAFKNTGKRQFAFNKLQRSLLPEEYRCPDQVSGANVS</sequence>
<keyword evidence="1" id="KW-0378">Hydrolase</keyword>
<dbReference type="InterPro" id="IPR039034">
    <property type="entry name" value="INPP4"/>
</dbReference>
<feature type="transmembrane region" description="Helical" evidence="3">
    <location>
        <begin position="506"/>
        <end position="526"/>
    </location>
</feature>
<evidence type="ECO:0000256" key="1">
    <source>
        <dbReference type="ARBA" id="ARBA00022801"/>
    </source>
</evidence>
<keyword evidence="3" id="KW-0472">Membrane</keyword>
<keyword evidence="3" id="KW-1133">Transmembrane helix</keyword>
<keyword evidence="3" id="KW-0812">Transmembrane</keyword>
<name>F0WQ44_9STRA</name>
<feature type="transmembrane region" description="Helical" evidence="3">
    <location>
        <begin position="466"/>
        <end position="494"/>
    </location>
</feature>
<dbReference type="GO" id="GO:0016316">
    <property type="term" value="F:phosphatidylinositol-3,4-bisphosphate 4-phosphatase activity"/>
    <property type="evidence" value="ECO:0007669"/>
    <property type="project" value="InterPro"/>
</dbReference>
<dbReference type="PANTHER" id="PTHR12187:SF11">
    <property type="entry name" value="PHOSPHATIDYLINOSITOL-3,4-BISPHOSPHATE 4-PHOSPHATASE"/>
    <property type="match status" value="1"/>
</dbReference>
<feature type="transmembrane region" description="Helical" evidence="3">
    <location>
        <begin position="616"/>
        <end position="636"/>
    </location>
</feature>
<accession>F0WQ44</accession>
<protein>
    <submittedName>
        <fullName evidence="4">Inositol3 putative</fullName>
    </submittedName>
</protein>
<dbReference type="EMBL" id="FR824239">
    <property type="protein sequence ID" value="CCA23449.1"/>
    <property type="molecule type" value="Genomic_DNA"/>
</dbReference>
<dbReference type="HOGENOM" id="CLU_002388_0_0_1"/>
<gene>
    <name evidence="4" type="primary">AlNc14C194G8524</name>
    <name evidence="4" type="ORF">ALNC14_095930</name>
</gene>
<evidence type="ECO:0000313" key="4">
    <source>
        <dbReference type="EMBL" id="CCA23449.1"/>
    </source>
</evidence>
<dbReference type="GO" id="GO:0005737">
    <property type="term" value="C:cytoplasm"/>
    <property type="evidence" value="ECO:0007669"/>
    <property type="project" value="TreeGrafter"/>
</dbReference>
<proteinExistence type="predicted"/>
<organism evidence="4">
    <name type="scientific">Albugo laibachii Nc14</name>
    <dbReference type="NCBI Taxonomy" id="890382"/>
    <lineage>
        <taxon>Eukaryota</taxon>
        <taxon>Sar</taxon>
        <taxon>Stramenopiles</taxon>
        <taxon>Oomycota</taxon>
        <taxon>Peronosporomycetes</taxon>
        <taxon>Albuginales</taxon>
        <taxon>Albuginaceae</taxon>
        <taxon>Albugo</taxon>
    </lineage>
</organism>
<reference evidence="4" key="2">
    <citation type="submission" date="2011-02" db="EMBL/GenBank/DDBJ databases">
        <authorList>
            <person name="MacLean D."/>
        </authorList>
    </citation>
    <scope>NUCLEOTIDE SEQUENCE</scope>
</reference>
<keyword evidence="2" id="KW-0443">Lipid metabolism</keyword>
<reference evidence="4" key="1">
    <citation type="journal article" date="2011" name="PLoS Biol.">
        <title>Gene gain and loss during evolution of obligate parasitism in the white rust pathogen of Arabidopsis thaliana.</title>
        <authorList>
            <person name="Kemen E."/>
            <person name="Gardiner A."/>
            <person name="Schultz-Larsen T."/>
            <person name="Kemen A.C."/>
            <person name="Balmuth A.L."/>
            <person name="Robert-Seilaniantz A."/>
            <person name="Bailey K."/>
            <person name="Holub E."/>
            <person name="Studholme D.J."/>
            <person name="Maclean D."/>
            <person name="Jones J.D."/>
        </authorList>
    </citation>
    <scope>NUCLEOTIDE SEQUENCE</scope>
</reference>